<dbReference type="GO" id="GO:0005794">
    <property type="term" value="C:Golgi apparatus"/>
    <property type="evidence" value="ECO:0007669"/>
    <property type="project" value="UniProtKB-SubCell"/>
</dbReference>
<dbReference type="Pfam" id="PF06702">
    <property type="entry name" value="Fam20C"/>
    <property type="match status" value="1"/>
</dbReference>
<dbReference type="AlphaFoldDB" id="A0A9J2NZB5"/>
<dbReference type="GO" id="GO:0004674">
    <property type="term" value="F:protein serine/threonine kinase activity"/>
    <property type="evidence" value="ECO:0007669"/>
    <property type="project" value="TreeGrafter"/>
</dbReference>
<accession>A0A9J2NZB5</accession>
<feature type="binding site" evidence="7">
    <location>
        <position position="176"/>
    </location>
    <ligand>
        <name>ATP</name>
        <dbReference type="ChEBI" id="CHEBI:30616"/>
    </ligand>
</feature>
<feature type="binding site" evidence="7">
    <location>
        <position position="387"/>
    </location>
    <ligand>
        <name>ATP</name>
        <dbReference type="ChEBI" id="CHEBI:30616"/>
    </ligand>
</feature>
<evidence type="ECO:0000313" key="12">
    <source>
        <dbReference type="WBParaSite" id="ALUE_0000286601-mRNA-1"/>
    </source>
</evidence>
<comment type="cofactor">
    <cofactor evidence="8">
        <name>Mn(2+)</name>
        <dbReference type="ChEBI" id="CHEBI:29035"/>
    </cofactor>
</comment>
<dbReference type="Proteomes" id="UP000036681">
    <property type="component" value="Unplaced"/>
</dbReference>
<dbReference type="WBParaSite" id="ALUE_0000286601-mRNA-1">
    <property type="protein sequence ID" value="ALUE_0000286601-mRNA-1"/>
    <property type="gene ID" value="ALUE_0000286601"/>
</dbReference>
<evidence type="ECO:0000256" key="4">
    <source>
        <dbReference type="ARBA" id="ARBA00023157"/>
    </source>
</evidence>
<evidence type="ECO:0000256" key="2">
    <source>
        <dbReference type="ARBA" id="ARBA00006557"/>
    </source>
</evidence>
<evidence type="ECO:0000256" key="1">
    <source>
        <dbReference type="ARBA" id="ARBA00004555"/>
    </source>
</evidence>
<evidence type="ECO:0000256" key="9">
    <source>
        <dbReference type="SAM" id="MobiDB-lite"/>
    </source>
</evidence>
<feature type="binding site" evidence="7">
    <location>
        <position position="371"/>
    </location>
    <ligand>
        <name>ATP</name>
        <dbReference type="ChEBI" id="CHEBI:30616"/>
    </ligand>
</feature>
<proteinExistence type="inferred from homology"/>
<dbReference type="PANTHER" id="PTHR12450:SF22">
    <property type="entry name" value="EXTRACELLULAR SERINE_THREONINE PROTEIN CG31145"/>
    <property type="match status" value="1"/>
</dbReference>
<dbReference type="InterPro" id="IPR024869">
    <property type="entry name" value="FAM20"/>
</dbReference>
<feature type="active site" evidence="6">
    <location>
        <position position="366"/>
    </location>
</feature>
<feature type="binding site" evidence="8">
    <location>
        <position position="387"/>
    </location>
    <ligand>
        <name>Mn(2+)</name>
        <dbReference type="ChEBI" id="CHEBI:29035"/>
    </ligand>
</feature>
<keyword evidence="7" id="KW-0067">ATP-binding</keyword>
<feature type="binding site" evidence="7">
    <location>
        <begin position="295"/>
        <end position="298"/>
    </location>
    <ligand>
        <name>ATP</name>
        <dbReference type="ChEBI" id="CHEBI:30616"/>
    </ligand>
</feature>
<organism evidence="11 12">
    <name type="scientific">Ascaris lumbricoides</name>
    <name type="common">Giant roundworm</name>
    <dbReference type="NCBI Taxonomy" id="6252"/>
    <lineage>
        <taxon>Eukaryota</taxon>
        <taxon>Metazoa</taxon>
        <taxon>Ecdysozoa</taxon>
        <taxon>Nematoda</taxon>
        <taxon>Chromadorea</taxon>
        <taxon>Rhabditida</taxon>
        <taxon>Spirurina</taxon>
        <taxon>Ascaridomorpha</taxon>
        <taxon>Ascaridoidea</taxon>
        <taxon>Ascarididae</taxon>
        <taxon>Ascaris</taxon>
    </lineage>
</organism>
<comment type="similarity">
    <text evidence="2">Belongs to the FAM20 family.</text>
</comment>
<keyword evidence="3" id="KW-0333">Golgi apparatus</keyword>
<protein>
    <submittedName>
        <fullName evidence="12">FAM20 C-terminal domain-containing protein</fullName>
    </submittedName>
</protein>
<feature type="region of interest" description="Disordered" evidence="9">
    <location>
        <begin position="491"/>
        <end position="519"/>
    </location>
</feature>
<evidence type="ECO:0000313" key="11">
    <source>
        <dbReference type="Proteomes" id="UP000036681"/>
    </source>
</evidence>
<evidence type="ECO:0000259" key="10">
    <source>
        <dbReference type="Pfam" id="PF06702"/>
    </source>
</evidence>
<evidence type="ECO:0000256" key="6">
    <source>
        <dbReference type="PIRSR" id="PIRSR624869-1"/>
    </source>
</evidence>
<reference evidence="12" key="1">
    <citation type="submission" date="2023-03" db="UniProtKB">
        <authorList>
            <consortium name="WormBaseParasite"/>
        </authorList>
    </citation>
    <scope>IDENTIFICATION</scope>
</reference>
<evidence type="ECO:0000256" key="8">
    <source>
        <dbReference type="PIRSR" id="PIRSR624869-3"/>
    </source>
</evidence>
<name>A0A9J2NZB5_ASCLU</name>
<evidence type="ECO:0000256" key="7">
    <source>
        <dbReference type="PIRSR" id="PIRSR624869-2"/>
    </source>
</evidence>
<feature type="compositionally biased region" description="Basic and acidic residues" evidence="9">
    <location>
        <begin position="508"/>
        <end position="519"/>
    </location>
</feature>
<sequence>MRIYVKRVALFLIAAFCTTVVLLSIPKNGQHREWIREGRFGRFPQPTVHVNRGEHFEPQPAPPSVHLSGHPEPLFEDTGISDREIDDSLVQRLESYMSELDINSMIASECVNNETLRAYWLRTRGADVPQRDSWERFYADIGSCDLYRKEELLNDLLRDLNTLEVKNVAIMEGGTQVKLIITFSNDEQAVFKPMRFGRDYESDPNHFYFSDFERHHAEIATFHLDKILQFRRAVPTVGRIFNMTAELRDKAEKRLKKTFFISPAKNHCFVSKCDYYCDTTHAICGKPDMKEGSVQVFLPDENNVPRKHNKSPYRRTYSKRNQVAAWQQDMEFCTTKVKTRAQYAHGRRLLDLIDLHIMDYLIGNQDRHHYESFSVFGNAPSYAIHLDNGRAFGRTDIDDDDILLPLRQCCVVRPSTLRTLLNYYKGPVSLSEALERSMSSDPVAPILAKKHYPAMERRLHKIMAHVDKCITEHPNGVRGVVMSEFHNNMVPDETALADEATEEDEDDEKRAQANKEKQL</sequence>
<keyword evidence="8" id="KW-0464">Manganese</keyword>
<dbReference type="PANTHER" id="PTHR12450">
    <property type="entry name" value="DENTIN MATRIX PROTEIN 4 PROTEIN FAM20"/>
    <property type="match status" value="1"/>
</dbReference>
<feature type="binding site" evidence="7">
    <location>
        <position position="192"/>
    </location>
    <ligand>
        <name>ATP</name>
        <dbReference type="ChEBI" id="CHEBI:30616"/>
    </ligand>
</feature>
<keyword evidence="8" id="KW-0479">Metal-binding</keyword>
<dbReference type="InterPro" id="IPR009581">
    <property type="entry name" value="FAM20_C"/>
</dbReference>
<keyword evidence="4" id="KW-1015">Disulfide bond</keyword>
<feature type="binding site" evidence="7">
    <location>
        <position position="213"/>
    </location>
    <ligand>
        <name>ATP</name>
        <dbReference type="ChEBI" id="CHEBI:30616"/>
    </ligand>
</feature>
<keyword evidence="5" id="KW-0325">Glycoprotein</keyword>
<evidence type="ECO:0000256" key="5">
    <source>
        <dbReference type="ARBA" id="ARBA00023180"/>
    </source>
</evidence>
<dbReference type="GO" id="GO:0005524">
    <property type="term" value="F:ATP binding"/>
    <property type="evidence" value="ECO:0007669"/>
    <property type="project" value="UniProtKB-KW"/>
</dbReference>
<comment type="subcellular location">
    <subcellularLocation>
        <location evidence="1">Golgi apparatus</location>
    </subcellularLocation>
</comment>
<feature type="compositionally biased region" description="Acidic residues" evidence="9">
    <location>
        <begin position="495"/>
        <end position="507"/>
    </location>
</feature>
<dbReference type="GO" id="GO:0046872">
    <property type="term" value="F:metal ion binding"/>
    <property type="evidence" value="ECO:0007669"/>
    <property type="project" value="UniProtKB-KW"/>
</dbReference>
<keyword evidence="7" id="KW-0547">Nucleotide-binding</keyword>
<feature type="domain" description="FAM20 C-terminal" evidence="10">
    <location>
        <begin position="259"/>
        <end position="473"/>
    </location>
</feature>
<keyword evidence="11" id="KW-1185">Reference proteome</keyword>
<feature type="binding site" evidence="8">
    <location>
        <position position="213"/>
    </location>
    <ligand>
        <name>Mn(2+)</name>
        <dbReference type="ChEBI" id="CHEBI:29035"/>
    </ligand>
</feature>
<evidence type="ECO:0000256" key="3">
    <source>
        <dbReference type="ARBA" id="ARBA00023034"/>
    </source>
</evidence>